<accession>A0A9X9Q758</accession>
<keyword evidence="2" id="KW-1185">Reference proteome</keyword>
<dbReference type="Proteomes" id="UP000269945">
    <property type="component" value="Unassembled WGS sequence"/>
</dbReference>
<reference evidence="1 2" key="1">
    <citation type="submission" date="2018-10" db="EMBL/GenBank/DDBJ databases">
        <authorList>
            <person name="Ekblom R."/>
            <person name="Jareborg N."/>
        </authorList>
    </citation>
    <scope>NUCLEOTIDE SEQUENCE [LARGE SCALE GENOMIC DNA]</scope>
    <source>
        <tissue evidence="1">Muscle</tissue>
    </source>
</reference>
<evidence type="ECO:0000313" key="2">
    <source>
        <dbReference type="Proteomes" id="UP000269945"/>
    </source>
</evidence>
<comment type="caution">
    <text evidence="1">The sequence shown here is derived from an EMBL/GenBank/DDBJ whole genome shotgun (WGS) entry which is preliminary data.</text>
</comment>
<name>A0A9X9Q758_GULGU</name>
<sequence length="67" mass="7763">MEQWFSKRCPRYEDPQHRIPCGQAGKVEALGRPELLNPLTIPLQLLFENHFPCVYTAAWWNSGAHRG</sequence>
<dbReference type="EMBL" id="CYRY02043241">
    <property type="protein sequence ID" value="VCX37495.1"/>
    <property type="molecule type" value="Genomic_DNA"/>
</dbReference>
<protein>
    <submittedName>
        <fullName evidence="1">Uncharacterized protein</fullName>
    </submittedName>
</protein>
<gene>
    <name evidence="1" type="ORF">BN2614_LOCUS2</name>
</gene>
<evidence type="ECO:0000313" key="1">
    <source>
        <dbReference type="EMBL" id="VCX37495.1"/>
    </source>
</evidence>
<proteinExistence type="predicted"/>
<dbReference type="AlphaFoldDB" id="A0A9X9Q758"/>
<organism evidence="1 2">
    <name type="scientific">Gulo gulo</name>
    <name type="common">Wolverine</name>
    <name type="synonym">Gluton</name>
    <dbReference type="NCBI Taxonomy" id="48420"/>
    <lineage>
        <taxon>Eukaryota</taxon>
        <taxon>Metazoa</taxon>
        <taxon>Chordata</taxon>
        <taxon>Craniata</taxon>
        <taxon>Vertebrata</taxon>
        <taxon>Euteleostomi</taxon>
        <taxon>Mammalia</taxon>
        <taxon>Eutheria</taxon>
        <taxon>Laurasiatheria</taxon>
        <taxon>Carnivora</taxon>
        <taxon>Caniformia</taxon>
        <taxon>Musteloidea</taxon>
        <taxon>Mustelidae</taxon>
        <taxon>Guloninae</taxon>
        <taxon>Gulo</taxon>
    </lineage>
</organism>